<evidence type="ECO:0000256" key="8">
    <source>
        <dbReference type="ARBA" id="ARBA00023136"/>
    </source>
</evidence>
<sequence length="312" mass="35716">MKSLSAFAPIKHCLVVQAGIGISANIFLLFFRIFTLLLDHRHKLVDLITSHLALVHLIMLLVIVFFVSPDLFESLNFQNDFKCKVLFFVSRVMRSLSICTTCLLSTLQATTISPSTCWLARLKHKFTNYIIYVFIFLWCLSLSGSTNLIFNTVASSNVTQTNLLNINKYCSLSPTSHSIRSVMFTLTTSRDVFFIGIMLLSSAYMVIFLFRHQRRSQHLHSTSLIPRTSPEKRATQTILQLVSFFVVMYWVDFIISSSSTLLWAYDPVVLDVQGFVGNVYATVCPLVLIRSDKTIISILQNMWRRCHQFLTR</sequence>
<evidence type="ECO:0000256" key="6">
    <source>
        <dbReference type="ARBA" id="ARBA00022989"/>
    </source>
</evidence>
<keyword evidence="8 11" id="KW-0472">Membrane</keyword>
<evidence type="ECO:0000256" key="5">
    <source>
        <dbReference type="ARBA" id="ARBA00022692"/>
    </source>
</evidence>
<keyword evidence="3 11" id="KW-1003">Cell membrane</keyword>
<feature type="transmembrane region" description="Helical" evidence="11">
    <location>
        <begin position="129"/>
        <end position="150"/>
    </location>
</feature>
<evidence type="ECO:0000259" key="12">
    <source>
        <dbReference type="PROSITE" id="PS50262"/>
    </source>
</evidence>
<feature type="transmembrane region" description="Helical" evidence="11">
    <location>
        <begin position="12"/>
        <end position="35"/>
    </location>
</feature>
<keyword evidence="5 11" id="KW-0812">Transmembrane</keyword>
<dbReference type="GeneID" id="103603336"/>
<organism evidence="13 14">
    <name type="scientific">Galeopterus variegatus</name>
    <name type="common">Malayan flying lemur</name>
    <name type="synonym">Cynocephalus variegatus</name>
    <dbReference type="NCBI Taxonomy" id="482537"/>
    <lineage>
        <taxon>Eukaryota</taxon>
        <taxon>Metazoa</taxon>
        <taxon>Chordata</taxon>
        <taxon>Craniata</taxon>
        <taxon>Vertebrata</taxon>
        <taxon>Euteleostomi</taxon>
        <taxon>Mammalia</taxon>
        <taxon>Eutheria</taxon>
        <taxon>Euarchontoglires</taxon>
        <taxon>Dermoptera</taxon>
        <taxon>Cynocephalidae</taxon>
        <taxon>Galeopterus</taxon>
    </lineage>
</organism>
<keyword evidence="9 11" id="KW-0675">Receptor</keyword>
<dbReference type="SUPFAM" id="SSF81321">
    <property type="entry name" value="Family A G protein-coupled receptor-like"/>
    <property type="match status" value="1"/>
</dbReference>
<keyword evidence="4 11" id="KW-0589">Pheromone response</keyword>
<comment type="similarity">
    <text evidence="2 11">Belongs to the G-protein coupled receptor 1 family.</text>
</comment>
<dbReference type="PANTHER" id="PTHR24062">
    <property type="entry name" value="VOMERONASAL TYPE-1 RECEPTOR"/>
    <property type="match status" value="1"/>
</dbReference>
<evidence type="ECO:0000256" key="11">
    <source>
        <dbReference type="RuleBase" id="RU364061"/>
    </source>
</evidence>
<comment type="subcellular location">
    <subcellularLocation>
        <location evidence="1 11">Cell membrane</location>
        <topology evidence="1 11">Multi-pass membrane protein</topology>
    </subcellularLocation>
</comment>
<keyword evidence="13" id="KW-1185">Reference proteome</keyword>
<evidence type="ECO:0000256" key="9">
    <source>
        <dbReference type="ARBA" id="ARBA00023170"/>
    </source>
</evidence>
<dbReference type="Gene3D" id="1.20.1070.10">
    <property type="entry name" value="Rhodopsin 7-helix transmembrane proteins"/>
    <property type="match status" value="1"/>
</dbReference>
<dbReference type="PRINTS" id="PR01534">
    <property type="entry name" value="VOMERONASL1R"/>
</dbReference>
<proteinExistence type="inferred from homology"/>
<dbReference type="PROSITE" id="PS50262">
    <property type="entry name" value="G_PROTEIN_RECEP_F1_2"/>
    <property type="match status" value="1"/>
</dbReference>
<evidence type="ECO:0000256" key="10">
    <source>
        <dbReference type="ARBA" id="ARBA00023224"/>
    </source>
</evidence>
<evidence type="ECO:0000256" key="7">
    <source>
        <dbReference type="ARBA" id="ARBA00023040"/>
    </source>
</evidence>
<dbReference type="RefSeq" id="XP_008586050.1">
    <property type="nucleotide sequence ID" value="XM_008587828.1"/>
</dbReference>
<feature type="transmembrane region" description="Helical" evidence="11">
    <location>
        <begin position="237"/>
        <end position="256"/>
    </location>
</feature>
<name>A0ABM0RZK9_GALVR</name>
<gene>
    <name evidence="14" type="primary">LOC103603336</name>
</gene>
<keyword evidence="10 11" id="KW-0807">Transducer</keyword>
<feature type="domain" description="G-protein coupled receptors family 1 profile" evidence="12">
    <location>
        <begin position="24"/>
        <end position="288"/>
    </location>
</feature>
<feature type="transmembrane region" description="Helical" evidence="11">
    <location>
        <begin position="192"/>
        <end position="210"/>
    </location>
</feature>
<dbReference type="Proteomes" id="UP000694923">
    <property type="component" value="Unplaced"/>
</dbReference>
<reference evidence="14" key="1">
    <citation type="submission" date="2025-08" db="UniProtKB">
        <authorList>
            <consortium name="RefSeq"/>
        </authorList>
    </citation>
    <scope>IDENTIFICATION</scope>
</reference>
<evidence type="ECO:0000256" key="1">
    <source>
        <dbReference type="ARBA" id="ARBA00004651"/>
    </source>
</evidence>
<feature type="transmembrane region" description="Helical" evidence="11">
    <location>
        <begin position="268"/>
        <end position="289"/>
    </location>
</feature>
<keyword evidence="7 11" id="KW-0297">G-protein coupled receptor</keyword>
<dbReference type="Pfam" id="PF03402">
    <property type="entry name" value="V1R"/>
    <property type="match status" value="1"/>
</dbReference>
<evidence type="ECO:0000256" key="2">
    <source>
        <dbReference type="ARBA" id="ARBA00010663"/>
    </source>
</evidence>
<evidence type="ECO:0000313" key="13">
    <source>
        <dbReference type="Proteomes" id="UP000694923"/>
    </source>
</evidence>
<keyword evidence="6 11" id="KW-1133">Transmembrane helix</keyword>
<accession>A0ABM0RZK9</accession>
<protein>
    <recommendedName>
        <fullName evidence="11">Vomeronasal type-1 receptor</fullName>
    </recommendedName>
</protein>
<dbReference type="InterPro" id="IPR004072">
    <property type="entry name" value="Vmron_rcpt_1"/>
</dbReference>
<evidence type="ECO:0000256" key="3">
    <source>
        <dbReference type="ARBA" id="ARBA00022475"/>
    </source>
</evidence>
<dbReference type="InterPro" id="IPR017452">
    <property type="entry name" value="GPCR_Rhodpsn_7TM"/>
</dbReference>
<evidence type="ECO:0000256" key="4">
    <source>
        <dbReference type="ARBA" id="ARBA00022507"/>
    </source>
</evidence>
<feature type="transmembrane region" description="Helical" evidence="11">
    <location>
        <begin position="47"/>
        <end position="67"/>
    </location>
</feature>
<evidence type="ECO:0000313" key="14">
    <source>
        <dbReference type="RefSeq" id="XP_008586050.1"/>
    </source>
</evidence>